<dbReference type="GO" id="GO:0004673">
    <property type="term" value="F:protein histidine kinase activity"/>
    <property type="evidence" value="ECO:0007669"/>
    <property type="project" value="UniProtKB-EC"/>
</dbReference>
<dbReference type="PRINTS" id="PR00344">
    <property type="entry name" value="BCTRLSENSOR"/>
</dbReference>
<feature type="domain" description="PAS" evidence="12">
    <location>
        <begin position="109"/>
        <end position="154"/>
    </location>
</feature>
<dbReference type="PROSITE" id="PS50109">
    <property type="entry name" value="HIS_KIN"/>
    <property type="match status" value="1"/>
</dbReference>
<dbReference type="InterPro" id="IPR005467">
    <property type="entry name" value="His_kinase_dom"/>
</dbReference>
<feature type="transmembrane region" description="Helical" evidence="10">
    <location>
        <begin position="31"/>
        <end position="51"/>
    </location>
</feature>
<keyword evidence="8" id="KW-0067">ATP-binding</keyword>
<dbReference type="CDD" id="cd00130">
    <property type="entry name" value="PAS"/>
    <property type="match status" value="1"/>
</dbReference>
<dbReference type="InterPro" id="IPR003594">
    <property type="entry name" value="HATPase_dom"/>
</dbReference>
<dbReference type="SMART" id="SM00304">
    <property type="entry name" value="HAMP"/>
    <property type="match status" value="1"/>
</dbReference>
<dbReference type="SUPFAM" id="SSF55874">
    <property type="entry name" value="ATPase domain of HSP90 chaperone/DNA topoisomerase II/histidine kinase"/>
    <property type="match status" value="1"/>
</dbReference>
<evidence type="ECO:0000256" key="8">
    <source>
        <dbReference type="ARBA" id="ARBA00022840"/>
    </source>
</evidence>
<gene>
    <name evidence="14" type="ORF">EFB08_18535</name>
</gene>
<dbReference type="PROSITE" id="PS50885">
    <property type="entry name" value="HAMP"/>
    <property type="match status" value="1"/>
</dbReference>
<reference evidence="14 15" key="1">
    <citation type="submission" date="2018-11" db="EMBL/GenBank/DDBJ databases">
        <title>Rufibacter latericius sp. nov., isolated from water in Baiyang Lake.</title>
        <authorList>
            <person name="Yang Y."/>
        </authorList>
    </citation>
    <scope>NUCLEOTIDE SEQUENCE [LARGE SCALE GENOMIC DNA]</scope>
    <source>
        <strain evidence="14 15">R-22-1c-1</strain>
    </source>
</reference>
<dbReference type="PANTHER" id="PTHR43065">
    <property type="entry name" value="SENSOR HISTIDINE KINASE"/>
    <property type="match status" value="1"/>
</dbReference>
<dbReference type="SMART" id="SM00091">
    <property type="entry name" value="PAS"/>
    <property type="match status" value="1"/>
</dbReference>
<dbReference type="RefSeq" id="WP_123128452.1">
    <property type="nucleotide sequence ID" value="NZ_RJJD01000015.1"/>
</dbReference>
<keyword evidence="10" id="KW-1133">Transmembrane helix</keyword>
<evidence type="ECO:0000256" key="9">
    <source>
        <dbReference type="ARBA" id="ARBA00023012"/>
    </source>
</evidence>
<evidence type="ECO:0000256" key="5">
    <source>
        <dbReference type="ARBA" id="ARBA00022679"/>
    </source>
</evidence>
<dbReference type="Pfam" id="PF00989">
    <property type="entry name" value="PAS"/>
    <property type="match status" value="1"/>
</dbReference>
<dbReference type="GO" id="GO:0005524">
    <property type="term" value="F:ATP binding"/>
    <property type="evidence" value="ECO:0007669"/>
    <property type="project" value="UniProtKB-KW"/>
</dbReference>
<dbReference type="InterPro" id="IPR036890">
    <property type="entry name" value="HATPase_C_sf"/>
</dbReference>
<comment type="caution">
    <text evidence="14">The sequence shown here is derived from an EMBL/GenBank/DDBJ whole genome shotgun (WGS) entry which is preliminary data.</text>
</comment>
<protein>
    <recommendedName>
        <fullName evidence="3">histidine kinase</fullName>
        <ecNumber evidence="3">2.7.13.3</ecNumber>
    </recommendedName>
</protein>
<feature type="domain" description="HAMP" evidence="13">
    <location>
        <begin position="52"/>
        <end position="104"/>
    </location>
</feature>
<proteinExistence type="predicted"/>
<feature type="transmembrane region" description="Helical" evidence="10">
    <location>
        <begin position="7"/>
        <end position="25"/>
    </location>
</feature>
<name>A0A3M9MD89_9BACT</name>
<evidence type="ECO:0000259" key="11">
    <source>
        <dbReference type="PROSITE" id="PS50109"/>
    </source>
</evidence>
<keyword evidence="4" id="KW-0597">Phosphoprotein</keyword>
<evidence type="ECO:0000259" key="12">
    <source>
        <dbReference type="PROSITE" id="PS50112"/>
    </source>
</evidence>
<dbReference type="InterPro" id="IPR000014">
    <property type="entry name" value="PAS"/>
</dbReference>
<dbReference type="Gene3D" id="3.30.450.20">
    <property type="entry name" value="PAS domain"/>
    <property type="match status" value="1"/>
</dbReference>
<dbReference type="AlphaFoldDB" id="A0A3M9MD89"/>
<accession>A0A3M9MD89</accession>
<dbReference type="GO" id="GO:0016020">
    <property type="term" value="C:membrane"/>
    <property type="evidence" value="ECO:0007669"/>
    <property type="project" value="UniProtKB-SubCell"/>
</dbReference>
<dbReference type="InterPro" id="IPR003660">
    <property type="entry name" value="HAMP_dom"/>
</dbReference>
<evidence type="ECO:0000256" key="1">
    <source>
        <dbReference type="ARBA" id="ARBA00000085"/>
    </source>
</evidence>
<evidence type="ECO:0000256" key="2">
    <source>
        <dbReference type="ARBA" id="ARBA00004370"/>
    </source>
</evidence>
<evidence type="ECO:0000256" key="3">
    <source>
        <dbReference type="ARBA" id="ARBA00012438"/>
    </source>
</evidence>
<keyword evidence="15" id="KW-1185">Reference proteome</keyword>
<keyword evidence="7" id="KW-0418">Kinase</keyword>
<dbReference type="Proteomes" id="UP000272117">
    <property type="component" value="Unassembled WGS sequence"/>
</dbReference>
<evidence type="ECO:0000313" key="15">
    <source>
        <dbReference type="Proteomes" id="UP000272117"/>
    </source>
</evidence>
<keyword evidence="9" id="KW-0902">Two-component regulatory system</keyword>
<dbReference type="InterPro" id="IPR013767">
    <property type="entry name" value="PAS_fold"/>
</dbReference>
<dbReference type="SUPFAM" id="SSF55785">
    <property type="entry name" value="PYP-like sensor domain (PAS domain)"/>
    <property type="match status" value="1"/>
</dbReference>
<feature type="domain" description="Histidine kinase" evidence="11">
    <location>
        <begin position="226"/>
        <end position="436"/>
    </location>
</feature>
<dbReference type="SMART" id="SM00387">
    <property type="entry name" value="HATPase_c"/>
    <property type="match status" value="1"/>
</dbReference>
<evidence type="ECO:0000259" key="13">
    <source>
        <dbReference type="PROSITE" id="PS50885"/>
    </source>
</evidence>
<organism evidence="14 15">
    <name type="scientific">Rufibacter latericius</name>
    <dbReference type="NCBI Taxonomy" id="2487040"/>
    <lineage>
        <taxon>Bacteria</taxon>
        <taxon>Pseudomonadati</taxon>
        <taxon>Bacteroidota</taxon>
        <taxon>Cytophagia</taxon>
        <taxon>Cytophagales</taxon>
        <taxon>Hymenobacteraceae</taxon>
        <taxon>Rufibacter</taxon>
    </lineage>
</organism>
<dbReference type="Gene3D" id="3.30.565.10">
    <property type="entry name" value="Histidine kinase-like ATPase, C-terminal domain"/>
    <property type="match status" value="1"/>
</dbReference>
<comment type="subcellular location">
    <subcellularLocation>
        <location evidence="2">Membrane</location>
    </subcellularLocation>
</comment>
<comment type="catalytic activity">
    <reaction evidence="1">
        <text>ATP + protein L-histidine = ADP + protein N-phospho-L-histidine.</text>
        <dbReference type="EC" id="2.7.13.3"/>
    </reaction>
</comment>
<evidence type="ECO:0000256" key="6">
    <source>
        <dbReference type="ARBA" id="ARBA00022741"/>
    </source>
</evidence>
<keyword evidence="10" id="KW-0812">Transmembrane</keyword>
<dbReference type="Pfam" id="PF02518">
    <property type="entry name" value="HATPase_c"/>
    <property type="match status" value="1"/>
</dbReference>
<sequence length="443" mass="50546">MTLRSKFIVTTVLLYAAMGVLAWQLLTYNKWLFVASEVLILVSLIFTANLYTSFVRPLNLIAAGVESIRDRDFSIKFMETGQKEVDQLISVYNQMMDELRQERVVQTEKHFLLERLIEASPSGIILLDTHDRVAGLNPAAALLLQTSGKDVVGKPLDELPSHWGNSLGKLPRNEQRVIRPNGIQTYRCRKIRFLDRGYHRYFILVEELTQELLEKERNAYEKLIRMMSHEINNSIGAVNSILHSFSYFAPQLNEDTRPDFDDALQVCITRNQNLAGFMANFANVVRIPPPVKHSTDLHQLLQSIHRLMLPSFERKNVRWQWCLAQDMVPIEMDVQQMEQVLINVVKNALEACEPEGWVKVQTTASPPQLCIQDNGKPISPEVQEKLFSPFFSTKTNGQGIGLTMVREILLHHHFPFSLQSDSDGITTFQITFAEALPVASVRS</sequence>
<evidence type="ECO:0000256" key="7">
    <source>
        <dbReference type="ARBA" id="ARBA00022777"/>
    </source>
</evidence>
<dbReference type="GO" id="GO:0006355">
    <property type="term" value="P:regulation of DNA-templated transcription"/>
    <property type="evidence" value="ECO:0007669"/>
    <property type="project" value="InterPro"/>
</dbReference>
<dbReference type="OrthoDB" id="1931120at2"/>
<dbReference type="InterPro" id="IPR035965">
    <property type="entry name" value="PAS-like_dom_sf"/>
</dbReference>
<dbReference type="InterPro" id="IPR004358">
    <property type="entry name" value="Sig_transdc_His_kin-like_C"/>
</dbReference>
<dbReference type="GO" id="GO:0000160">
    <property type="term" value="P:phosphorelay signal transduction system"/>
    <property type="evidence" value="ECO:0007669"/>
    <property type="project" value="UniProtKB-KW"/>
</dbReference>
<evidence type="ECO:0000256" key="4">
    <source>
        <dbReference type="ARBA" id="ARBA00022553"/>
    </source>
</evidence>
<keyword evidence="5" id="KW-0808">Transferase</keyword>
<keyword evidence="6" id="KW-0547">Nucleotide-binding</keyword>
<dbReference type="CDD" id="cd06225">
    <property type="entry name" value="HAMP"/>
    <property type="match status" value="1"/>
</dbReference>
<evidence type="ECO:0000256" key="10">
    <source>
        <dbReference type="SAM" id="Phobius"/>
    </source>
</evidence>
<dbReference type="PROSITE" id="PS50112">
    <property type="entry name" value="PAS"/>
    <property type="match status" value="1"/>
</dbReference>
<dbReference type="PANTHER" id="PTHR43065:SF10">
    <property type="entry name" value="PEROXIDE STRESS-ACTIVATED HISTIDINE KINASE MAK3"/>
    <property type="match status" value="1"/>
</dbReference>
<dbReference type="SUPFAM" id="SSF158472">
    <property type="entry name" value="HAMP domain-like"/>
    <property type="match status" value="1"/>
</dbReference>
<dbReference type="EMBL" id="RJJD01000015">
    <property type="protein sequence ID" value="RNI23531.1"/>
    <property type="molecule type" value="Genomic_DNA"/>
</dbReference>
<dbReference type="Pfam" id="PF00672">
    <property type="entry name" value="HAMP"/>
    <property type="match status" value="1"/>
</dbReference>
<keyword evidence="10" id="KW-0472">Membrane</keyword>
<dbReference type="EC" id="2.7.13.3" evidence="3"/>
<evidence type="ECO:0000313" key="14">
    <source>
        <dbReference type="EMBL" id="RNI23531.1"/>
    </source>
</evidence>
<dbReference type="Gene3D" id="6.10.340.10">
    <property type="match status" value="1"/>
</dbReference>